<feature type="region of interest" description="Disordered" evidence="6">
    <location>
        <begin position="1"/>
        <end position="34"/>
    </location>
</feature>
<feature type="region of interest" description="Disordered" evidence="6">
    <location>
        <begin position="131"/>
        <end position="156"/>
    </location>
</feature>
<dbReference type="Proteomes" id="UP001194696">
    <property type="component" value="Unassembled WGS sequence"/>
</dbReference>
<dbReference type="PANTHER" id="PTHR14003:SF19">
    <property type="entry name" value="YY2 TRANSCRIPTION FACTOR"/>
    <property type="match status" value="1"/>
</dbReference>
<feature type="compositionally biased region" description="Basic residues" evidence="6">
    <location>
        <begin position="411"/>
        <end position="430"/>
    </location>
</feature>
<keyword evidence="1" id="KW-0479">Metal-binding</keyword>
<keyword evidence="2" id="KW-0677">Repeat</keyword>
<feature type="compositionally biased region" description="Low complexity" evidence="6">
    <location>
        <begin position="358"/>
        <end position="375"/>
    </location>
</feature>
<feature type="compositionally biased region" description="Low complexity" evidence="6">
    <location>
        <begin position="240"/>
        <end position="252"/>
    </location>
</feature>
<keyword evidence="9" id="KW-1185">Reference proteome</keyword>
<evidence type="ECO:0000256" key="4">
    <source>
        <dbReference type="ARBA" id="ARBA00022833"/>
    </source>
</evidence>
<keyword evidence="4" id="KW-0862">Zinc</keyword>
<feature type="region of interest" description="Disordered" evidence="6">
    <location>
        <begin position="293"/>
        <end position="375"/>
    </location>
</feature>
<feature type="region of interest" description="Disordered" evidence="6">
    <location>
        <begin position="401"/>
        <end position="444"/>
    </location>
</feature>
<feature type="region of interest" description="Disordered" evidence="6">
    <location>
        <begin position="214"/>
        <end position="252"/>
    </location>
</feature>
<evidence type="ECO:0000256" key="6">
    <source>
        <dbReference type="SAM" id="MobiDB-lite"/>
    </source>
</evidence>
<evidence type="ECO:0000256" key="5">
    <source>
        <dbReference type="PROSITE-ProRule" id="PRU00042"/>
    </source>
</evidence>
<organism evidence="8 9">
    <name type="scientific">Linnemannia gamsii</name>
    <dbReference type="NCBI Taxonomy" id="64522"/>
    <lineage>
        <taxon>Eukaryota</taxon>
        <taxon>Fungi</taxon>
        <taxon>Fungi incertae sedis</taxon>
        <taxon>Mucoromycota</taxon>
        <taxon>Mortierellomycotina</taxon>
        <taxon>Mortierellomycetes</taxon>
        <taxon>Mortierellales</taxon>
        <taxon>Mortierellaceae</taxon>
        <taxon>Linnemannia</taxon>
    </lineage>
</organism>
<proteinExistence type="predicted"/>
<dbReference type="InterPro" id="IPR013087">
    <property type="entry name" value="Znf_C2H2_type"/>
</dbReference>
<dbReference type="EMBL" id="JAAAIM010000793">
    <property type="protein sequence ID" value="KAG0284258.1"/>
    <property type="molecule type" value="Genomic_DNA"/>
</dbReference>
<gene>
    <name evidence="8" type="ORF">BGZ96_011357</name>
</gene>
<reference evidence="8 9" key="1">
    <citation type="journal article" date="2020" name="Fungal Divers.">
        <title>Resolving the Mortierellaceae phylogeny through synthesis of multi-gene phylogenetics and phylogenomics.</title>
        <authorList>
            <person name="Vandepol N."/>
            <person name="Liber J."/>
            <person name="Desiro A."/>
            <person name="Na H."/>
            <person name="Kennedy M."/>
            <person name="Barry K."/>
            <person name="Grigoriev I.V."/>
            <person name="Miller A.N."/>
            <person name="O'Donnell K."/>
            <person name="Stajich J.E."/>
            <person name="Bonito G."/>
        </authorList>
    </citation>
    <scope>NUCLEOTIDE SEQUENCE [LARGE SCALE GENOMIC DNA]</scope>
    <source>
        <strain evidence="8 9">AD045</strain>
    </source>
</reference>
<dbReference type="PANTHER" id="PTHR14003">
    <property type="entry name" value="TRANSCRIPTIONAL REPRESSOR PROTEIN YY"/>
    <property type="match status" value="1"/>
</dbReference>
<feature type="compositionally biased region" description="Low complexity" evidence="6">
    <location>
        <begin position="302"/>
        <end position="311"/>
    </location>
</feature>
<dbReference type="PROSITE" id="PS00028">
    <property type="entry name" value="ZINC_FINGER_C2H2_1"/>
    <property type="match status" value="2"/>
</dbReference>
<accession>A0ABQ7JSR0</accession>
<evidence type="ECO:0000259" key="7">
    <source>
        <dbReference type="PROSITE" id="PS50157"/>
    </source>
</evidence>
<protein>
    <recommendedName>
        <fullName evidence="7">C2H2-type domain-containing protein</fullName>
    </recommendedName>
</protein>
<dbReference type="PROSITE" id="PS50157">
    <property type="entry name" value="ZINC_FINGER_C2H2_2"/>
    <property type="match status" value="2"/>
</dbReference>
<feature type="domain" description="C2H2-type" evidence="7">
    <location>
        <begin position="107"/>
        <end position="136"/>
    </location>
</feature>
<evidence type="ECO:0000313" key="8">
    <source>
        <dbReference type="EMBL" id="KAG0284258.1"/>
    </source>
</evidence>
<feature type="compositionally biased region" description="Low complexity" evidence="6">
    <location>
        <begin position="319"/>
        <end position="328"/>
    </location>
</feature>
<name>A0ABQ7JSR0_9FUNG</name>
<evidence type="ECO:0000256" key="3">
    <source>
        <dbReference type="ARBA" id="ARBA00022771"/>
    </source>
</evidence>
<dbReference type="Gene3D" id="3.30.160.60">
    <property type="entry name" value="Classic Zinc Finger"/>
    <property type="match status" value="2"/>
</dbReference>
<dbReference type="Pfam" id="PF00096">
    <property type="entry name" value="zf-C2H2"/>
    <property type="match status" value="2"/>
</dbReference>
<dbReference type="SUPFAM" id="SSF57667">
    <property type="entry name" value="beta-beta-alpha zinc fingers"/>
    <property type="match status" value="1"/>
</dbReference>
<feature type="domain" description="C2H2-type" evidence="7">
    <location>
        <begin position="77"/>
        <end position="106"/>
    </location>
</feature>
<feature type="compositionally biased region" description="Polar residues" evidence="6">
    <location>
        <begin position="329"/>
        <end position="357"/>
    </location>
</feature>
<dbReference type="SMART" id="SM00355">
    <property type="entry name" value="ZnF_C2H2"/>
    <property type="match status" value="2"/>
</dbReference>
<keyword evidence="3 5" id="KW-0863">Zinc-finger</keyword>
<feature type="compositionally biased region" description="Low complexity" evidence="6">
    <location>
        <begin position="144"/>
        <end position="156"/>
    </location>
</feature>
<feature type="region of interest" description="Disordered" evidence="6">
    <location>
        <begin position="47"/>
        <end position="69"/>
    </location>
</feature>
<evidence type="ECO:0000256" key="2">
    <source>
        <dbReference type="ARBA" id="ARBA00022737"/>
    </source>
</evidence>
<evidence type="ECO:0000313" key="9">
    <source>
        <dbReference type="Proteomes" id="UP001194696"/>
    </source>
</evidence>
<evidence type="ECO:0000256" key="1">
    <source>
        <dbReference type="ARBA" id="ARBA00022723"/>
    </source>
</evidence>
<comment type="caution">
    <text evidence="8">The sequence shown here is derived from an EMBL/GenBank/DDBJ whole genome shotgun (WGS) entry which is preliminary data.</text>
</comment>
<dbReference type="InterPro" id="IPR036236">
    <property type="entry name" value="Znf_C2H2_sf"/>
</dbReference>
<feature type="compositionally biased region" description="Low complexity" evidence="6">
    <location>
        <begin position="1"/>
        <end position="17"/>
    </location>
</feature>
<sequence length="444" mass="47929">MNAGNSNNINNANSMSGDADAAATGPAWDTNNARRHTSMPSIVEQSFFAGPNHHPQDPSSAAHSSMVDADGLPRKPHVCPWPNCNKTFTRSAHLTRHVRAHGGEKPYSCPHEGCGKRFSRSDVLKEHIRIHDGNRVRKRRVRGSSDSNSSSSHASTASSAAASAAAKRNSIAAASSLAATAEQSTAQLFAIPPPLTCRAPNGMGTMPNPAFPVSSFRSCEAQPSPDMQHPYAHHYPPQASLSPREPSLSSSPPYYGPDGSFVQGGAGATTMSIQPNSSFNALLGMESVAHFERSSPASSWHQQQQQITTQQHRGGSGGSAVVSGSYSATPYQQGASYPNSSTNSFTGMSHTTTQYPTSSSSLSSSNHSNSNQQQQPITLETMATVASMEADLIGLQQNWSPISQQQQQQQHQHHHQQQQHQPHHQHHHQQQQRYEPYQYYSSAM</sequence>